<dbReference type="Proteomes" id="UP001198602">
    <property type="component" value="Unassembled WGS sequence"/>
</dbReference>
<feature type="transmembrane region" description="Helical" evidence="1">
    <location>
        <begin position="56"/>
        <end position="78"/>
    </location>
</feature>
<evidence type="ECO:0000313" key="2">
    <source>
        <dbReference type="EMBL" id="MCA1857377.1"/>
    </source>
</evidence>
<keyword evidence="3" id="KW-1185">Reference proteome</keyword>
<reference evidence="2 3" key="1">
    <citation type="submission" date="2021-07" db="EMBL/GenBank/DDBJ databases">
        <title>Characterization of Violacein-producing bacteria and related species.</title>
        <authorList>
            <person name="Wilson H.S."/>
            <person name="De Leon M.E."/>
        </authorList>
    </citation>
    <scope>NUCLEOTIDE SEQUENCE [LARGE SCALE GENOMIC DNA]</scope>
    <source>
        <strain evidence="2 3">HSC-2F05</strain>
    </source>
</reference>
<keyword evidence="1" id="KW-0812">Transmembrane</keyword>
<dbReference type="RefSeq" id="WP_225239593.1">
    <property type="nucleotide sequence ID" value="NZ_JAHYBX010000006.1"/>
</dbReference>
<evidence type="ECO:0000313" key="3">
    <source>
        <dbReference type="Proteomes" id="UP001198602"/>
    </source>
</evidence>
<feature type="transmembrane region" description="Helical" evidence="1">
    <location>
        <begin position="84"/>
        <end position="104"/>
    </location>
</feature>
<organism evidence="2 3">
    <name type="scientific">Massilia hydrophila</name>
    <dbReference type="NCBI Taxonomy" id="3044279"/>
    <lineage>
        <taxon>Bacteria</taxon>
        <taxon>Pseudomonadati</taxon>
        <taxon>Pseudomonadota</taxon>
        <taxon>Betaproteobacteria</taxon>
        <taxon>Burkholderiales</taxon>
        <taxon>Oxalobacteraceae</taxon>
        <taxon>Telluria group</taxon>
        <taxon>Massilia</taxon>
    </lineage>
</organism>
<feature type="transmembrane region" description="Helical" evidence="1">
    <location>
        <begin position="124"/>
        <end position="145"/>
    </location>
</feature>
<proteinExistence type="predicted"/>
<evidence type="ECO:0008006" key="4">
    <source>
        <dbReference type="Google" id="ProtNLM"/>
    </source>
</evidence>
<comment type="caution">
    <text evidence="2">The sequence shown here is derived from an EMBL/GenBank/DDBJ whole genome shotgun (WGS) entry which is preliminary data.</text>
</comment>
<protein>
    <recommendedName>
        <fullName evidence="4">Copper resistance protein D domain-containing protein</fullName>
    </recommendedName>
</protein>
<feature type="transmembrane region" description="Helical" evidence="1">
    <location>
        <begin position="207"/>
        <end position="224"/>
    </location>
</feature>
<evidence type="ECO:0000256" key="1">
    <source>
        <dbReference type="SAM" id="Phobius"/>
    </source>
</evidence>
<sequence>MYFNELGILRWVHIVCMVYWLGGEWGVFQTSYNVINRKLSMDERRRHMETAYRIDILARSGIILLLPLGLHMGTLWGVQPFGGIWLTVMWVLFAAWVALAWMAFVYRETDTGLLLTQIDEKIRFIVIPVLFIAALSSLLGHGPFLAGESQKWFSAKVLIYSLLLVIGLKLRFIMREWTVMFRRLAVEKDTGGLEAILERSIRTGRRLAYLYWIGIGSVAFLAAVKPF</sequence>
<gene>
    <name evidence="2" type="ORF">LE190_15795</name>
</gene>
<accession>A0ABS7YEF6</accession>
<name>A0ABS7YEF6_9BURK</name>
<keyword evidence="1" id="KW-1133">Transmembrane helix</keyword>
<feature type="transmembrane region" description="Helical" evidence="1">
    <location>
        <begin position="12"/>
        <end position="35"/>
    </location>
</feature>
<dbReference type="EMBL" id="JAHYBX010000006">
    <property type="protein sequence ID" value="MCA1857377.1"/>
    <property type="molecule type" value="Genomic_DNA"/>
</dbReference>
<keyword evidence="1" id="KW-0472">Membrane</keyword>
<feature type="transmembrane region" description="Helical" evidence="1">
    <location>
        <begin position="157"/>
        <end position="174"/>
    </location>
</feature>